<dbReference type="Proteomes" id="UP000887579">
    <property type="component" value="Unplaced"/>
</dbReference>
<protein>
    <submittedName>
        <fullName evidence="2">C2 domain-containing protein</fullName>
    </submittedName>
</protein>
<evidence type="ECO:0000313" key="1">
    <source>
        <dbReference type="Proteomes" id="UP000887579"/>
    </source>
</evidence>
<sequence>MLRRGSFLDDDEAERPPKSVRVLLTIFARDLKDVNVDGDQDPYCVVSVTQAGMNRTRVWEEIGRTEAITNTLNPDWATKICMYYNFEEQQRLQFEIFFKGPYKQRAGVASMLLHEIVGAKYNRLTKDLVEEGKHQGTITVTAEEMGDGRQESVYFVTSATNLDKKDFLGKCDPFLKVLRVNEDGTTQLAYRTRYHEQNLNPKWAPFEILLDQLCYGDKDREFIVECYDWDQDGGHDFIGECRTTVNRLINKDDVDLPVSRTELDFTVAIDFTKSNLPMEDQSSLHHIDGENINQYEIAIMAVGEICQHYNRSKIFRAYGFGAKIPPDTKTHYNFPLNVVTNDPHCFGITGLLEAYLIAQSRVELSGPTDYSHTIRLAAKRAASFPEDGSKYSVLLILTDGVIGDMEDTKMEIIKASTLPLSIIIVGVGYDSFKEMKILDSDNQMLNHNGKYAKRDIVQFVQLRKYLPPHKILTQEDTFHAKTMLAKEVLYEVPAQLTSYMKSKGIYPRSPTSPFLDDQSRRASINTLESPRTPRRLLPAPPDDRYFNFNNLQIS</sequence>
<proteinExistence type="predicted"/>
<reference evidence="2" key="1">
    <citation type="submission" date="2022-11" db="UniProtKB">
        <authorList>
            <consortium name="WormBaseParasite"/>
        </authorList>
    </citation>
    <scope>IDENTIFICATION</scope>
</reference>
<accession>A0AC34GR53</accession>
<name>A0AC34GR53_9BILA</name>
<evidence type="ECO:0000313" key="2">
    <source>
        <dbReference type="WBParaSite" id="ES5_v2.g6934.t1"/>
    </source>
</evidence>
<dbReference type="WBParaSite" id="ES5_v2.g6934.t1">
    <property type="protein sequence ID" value="ES5_v2.g6934.t1"/>
    <property type="gene ID" value="ES5_v2.g6934"/>
</dbReference>
<organism evidence="1 2">
    <name type="scientific">Panagrolaimus sp. ES5</name>
    <dbReference type="NCBI Taxonomy" id="591445"/>
    <lineage>
        <taxon>Eukaryota</taxon>
        <taxon>Metazoa</taxon>
        <taxon>Ecdysozoa</taxon>
        <taxon>Nematoda</taxon>
        <taxon>Chromadorea</taxon>
        <taxon>Rhabditida</taxon>
        <taxon>Tylenchina</taxon>
        <taxon>Panagrolaimomorpha</taxon>
        <taxon>Panagrolaimoidea</taxon>
        <taxon>Panagrolaimidae</taxon>
        <taxon>Panagrolaimus</taxon>
    </lineage>
</organism>